<evidence type="ECO:0000256" key="6">
    <source>
        <dbReference type="ARBA" id="ARBA00023136"/>
    </source>
</evidence>
<dbReference type="PANTHER" id="PTHR13815:SF7">
    <property type="entry name" value="GOLGIN SUBFAMILY A MEMBER 5"/>
    <property type="match status" value="1"/>
</dbReference>
<keyword evidence="6" id="KW-0472">Membrane</keyword>
<sequence length="153" mass="17640">MESMMRNRELSETMMMQVTLREELASAKRRAEEERAGHNATKMAAMEREVELEHRAIESSIALAWIQLTVADERTAKATKLEQKVALLEVQCACLNQELQDIEARVHGEQKKALEEANQAWQEELECARQGQREAENKLSSLEARLIYSFFFL</sequence>
<evidence type="ECO:0000256" key="3">
    <source>
        <dbReference type="ARBA" id="ARBA00022989"/>
    </source>
</evidence>
<organism evidence="8">
    <name type="scientific">Glycine soja</name>
    <name type="common">Wild soybean</name>
    <dbReference type="NCBI Taxonomy" id="3848"/>
    <lineage>
        <taxon>Eukaryota</taxon>
        <taxon>Viridiplantae</taxon>
        <taxon>Streptophyta</taxon>
        <taxon>Embryophyta</taxon>
        <taxon>Tracheophyta</taxon>
        <taxon>Spermatophyta</taxon>
        <taxon>Magnoliopsida</taxon>
        <taxon>eudicotyledons</taxon>
        <taxon>Gunneridae</taxon>
        <taxon>Pentapetalae</taxon>
        <taxon>rosids</taxon>
        <taxon>fabids</taxon>
        <taxon>Fabales</taxon>
        <taxon>Fabaceae</taxon>
        <taxon>Papilionoideae</taxon>
        <taxon>50 kb inversion clade</taxon>
        <taxon>NPAAA clade</taxon>
        <taxon>indigoferoid/millettioid clade</taxon>
        <taxon>Phaseoleae</taxon>
        <taxon>Glycine</taxon>
        <taxon>Glycine subgen. Soja</taxon>
    </lineage>
</organism>
<feature type="coiled-coil region" evidence="7">
    <location>
        <begin position="71"/>
        <end position="145"/>
    </location>
</feature>
<dbReference type="PANTHER" id="PTHR13815">
    <property type="entry name" value="GOLGIN-84"/>
    <property type="match status" value="1"/>
</dbReference>
<proteinExistence type="predicted"/>
<keyword evidence="5 7" id="KW-0175">Coiled coil</keyword>
<dbReference type="EMBL" id="KN652746">
    <property type="protein sequence ID" value="KHN28453.1"/>
    <property type="molecule type" value="Genomic_DNA"/>
</dbReference>
<evidence type="ECO:0000256" key="7">
    <source>
        <dbReference type="SAM" id="Coils"/>
    </source>
</evidence>
<dbReference type="GO" id="GO:0007030">
    <property type="term" value="P:Golgi organization"/>
    <property type="evidence" value="ECO:0007669"/>
    <property type="project" value="InterPro"/>
</dbReference>
<keyword evidence="4" id="KW-0333">Golgi apparatus</keyword>
<comment type="subcellular location">
    <subcellularLocation>
        <location evidence="1">Golgi apparatus membrane</location>
        <topology evidence="1">Single-pass membrane protein</topology>
    </subcellularLocation>
</comment>
<dbReference type="GO" id="GO:0031985">
    <property type="term" value="C:Golgi cisterna"/>
    <property type="evidence" value="ECO:0007669"/>
    <property type="project" value="TreeGrafter"/>
</dbReference>
<evidence type="ECO:0000256" key="5">
    <source>
        <dbReference type="ARBA" id="ARBA00023054"/>
    </source>
</evidence>
<reference evidence="8" key="1">
    <citation type="submission" date="2014-07" db="EMBL/GenBank/DDBJ databases">
        <title>Identification of a novel salt tolerance gene in wild soybean by whole-genome sequencing.</title>
        <authorList>
            <person name="Lam H.-M."/>
            <person name="Qi X."/>
            <person name="Li M.-W."/>
            <person name="Liu X."/>
            <person name="Xie M."/>
            <person name="Ni M."/>
            <person name="Xu X."/>
        </authorList>
    </citation>
    <scope>NUCLEOTIDE SEQUENCE [LARGE SCALE GENOMIC DNA]</scope>
    <source>
        <tissue evidence="8">Root</tissue>
    </source>
</reference>
<dbReference type="InterPro" id="IPR019177">
    <property type="entry name" value="Golgin_subfamily_A_member_5"/>
</dbReference>
<protein>
    <submittedName>
        <fullName evidence="8">Golgin candidate 1</fullName>
    </submittedName>
</protein>
<evidence type="ECO:0000256" key="1">
    <source>
        <dbReference type="ARBA" id="ARBA00004194"/>
    </source>
</evidence>
<accession>A0A0B2R936</accession>
<gene>
    <name evidence="8" type="ORF">glysoja_050066</name>
</gene>
<keyword evidence="2" id="KW-0812">Transmembrane</keyword>
<dbReference type="GO" id="GO:0000139">
    <property type="term" value="C:Golgi membrane"/>
    <property type="evidence" value="ECO:0007669"/>
    <property type="project" value="UniProtKB-SubCell"/>
</dbReference>
<evidence type="ECO:0000313" key="8">
    <source>
        <dbReference type="EMBL" id="KHN28453.1"/>
    </source>
</evidence>
<name>A0A0B2R936_GLYSO</name>
<dbReference type="GO" id="GO:0000301">
    <property type="term" value="P:retrograde transport, vesicle recycling within Golgi"/>
    <property type="evidence" value="ECO:0007669"/>
    <property type="project" value="TreeGrafter"/>
</dbReference>
<keyword evidence="3" id="KW-1133">Transmembrane helix</keyword>
<evidence type="ECO:0000256" key="4">
    <source>
        <dbReference type="ARBA" id="ARBA00023034"/>
    </source>
</evidence>
<evidence type="ECO:0000256" key="2">
    <source>
        <dbReference type="ARBA" id="ARBA00022692"/>
    </source>
</evidence>
<dbReference type="AlphaFoldDB" id="A0A0B2R936"/>
<dbReference type="Proteomes" id="UP000053555">
    <property type="component" value="Unassembled WGS sequence"/>
</dbReference>